<feature type="transmembrane region" description="Helical" evidence="5">
    <location>
        <begin position="56"/>
        <end position="79"/>
    </location>
</feature>
<feature type="transmembrane region" description="Helical" evidence="5">
    <location>
        <begin position="191"/>
        <end position="214"/>
    </location>
</feature>
<dbReference type="PANTHER" id="PTHR23121">
    <property type="entry name" value="SODIUM-DEPENDENT GLUCOSE TRANSPORTER 1"/>
    <property type="match status" value="1"/>
</dbReference>
<dbReference type="AlphaFoldDB" id="A0A672R4G7"/>
<accession>A0A672R4G7</accession>
<keyword evidence="2 5" id="KW-0812">Transmembrane</keyword>
<evidence type="ECO:0000256" key="1">
    <source>
        <dbReference type="ARBA" id="ARBA00008335"/>
    </source>
</evidence>
<evidence type="ECO:0000256" key="3">
    <source>
        <dbReference type="ARBA" id="ARBA00022989"/>
    </source>
</evidence>
<evidence type="ECO:0000256" key="4">
    <source>
        <dbReference type="ARBA" id="ARBA00023136"/>
    </source>
</evidence>
<feature type="transmembrane region" description="Helical" evidence="5">
    <location>
        <begin position="91"/>
        <end position="111"/>
    </location>
</feature>
<keyword evidence="4 5" id="KW-0472">Membrane</keyword>
<dbReference type="PANTHER" id="PTHR23121:SF10">
    <property type="entry name" value="MAJOR FACILITATOR SUPERFAMILY DOMAIN-CONTAINING PROTEIN 4A"/>
    <property type="match status" value="1"/>
</dbReference>
<name>A0A672R4G7_SINGR</name>
<evidence type="ECO:0000313" key="6">
    <source>
        <dbReference type="Ensembl" id="ENSSGRP00000083772.1"/>
    </source>
</evidence>
<feature type="transmembrane region" description="Helical" evidence="5">
    <location>
        <begin position="21"/>
        <end position="50"/>
    </location>
</feature>
<organism evidence="6 7">
    <name type="scientific">Sinocyclocheilus grahami</name>
    <name type="common">Dianchi golden-line fish</name>
    <name type="synonym">Barbus grahami</name>
    <dbReference type="NCBI Taxonomy" id="75366"/>
    <lineage>
        <taxon>Eukaryota</taxon>
        <taxon>Metazoa</taxon>
        <taxon>Chordata</taxon>
        <taxon>Craniata</taxon>
        <taxon>Vertebrata</taxon>
        <taxon>Euteleostomi</taxon>
        <taxon>Actinopterygii</taxon>
        <taxon>Neopterygii</taxon>
        <taxon>Teleostei</taxon>
        <taxon>Ostariophysi</taxon>
        <taxon>Cypriniformes</taxon>
        <taxon>Cyprinidae</taxon>
        <taxon>Cyprininae</taxon>
        <taxon>Sinocyclocheilus</taxon>
    </lineage>
</organism>
<keyword evidence="3 5" id="KW-1133">Transmembrane helix</keyword>
<reference evidence="6" key="1">
    <citation type="submission" date="2025-08" db="UniProtKB">
        <authorList>
            <consortium name="Ensembl"/>
        </authorList>
    </citation>
    <scope>IDENTIFICATION</scope>
</reference>
<evidence type="ECO:0000256" key="5">
    <source>
        <dbReference type="SAM" id="Phobius"/>
    </source>
</evidence>
<protein>
    <submittedName>
        <fullName evidence="6">Major facilitator superfamily domain containing 4Aa</fullName>
    </submittedName>
</protein>
<reference evidence="6" key="2">
    <citation type="submission" date="2025-09" db="UniProtKB">
        <authorList>
            <consortium name="Ensembl"/>
        </authorList>
    </citation>
    <scope>IDENTIFICATION</scope>
</reference>
<comment type="similarity">
    <text evidence="1">Belongs to the major facilitator superfamily.</text>
</comment>
<keyword evidence="7" id="KW-1185">Reference proteome</keyword>
<feature type="transmembrane region" description="Helical" evidence="5">
    <location>
        <begin position="164"/>
        <end position="184"/>
    </location>
</feature>
<dbReference type="Proteomes" id="UP000472262">
    <property type="component" value="Unassembled WGS sequence"/>
</dbReference>
<evidence type="ECO:0000313" key="7">
    <source>
        <dbReference type="Proteomes" id="UP000472262"/>
    </source>
</evidence>
<proteinExistence type="inferred from homology"/>
<sequence length="267" mass="29377">MASYVIFMTGKLLVFFPQRPLCFLLLLQLVHSLLALAVSSLTISVVFAVIPLCHKLLLLAFALAVSGLAMGIIDTISNLQLVKIYQKDSTVFLQALHFFVGLGALVSPLIADPFLSETSCVIGNSSTNATSLRHLRNKLAGRHVHNVSSVHLHTDGEVVTNVSYAFWIMAIINVGVIVTLLLLLIFSNSSVFLFIGTCCLGLFISSIFPCTLAFTEDVLEYKGIATDGPPLSPALLNRLFVHAWHCAYFTRKHFQCYFSIKILLLLY</sequence>
<evidence type="ECO:0000256" key="2">
    <source>
        <dbReference type="ARBA" id="ARBA00022692"/>
    </source>
</evidence>
<dbReference type="Ensembl" id="ENSSGRT00000089224.1">
    <property type="protein sequence ID" value="ENSSGRP00000083772.1"/>
    <property type="gene ID" value="ENSSGRG00000042320.1"/>
</dbReference>